<evidence type="ECO:0000256" key="1">
    <source>
        <dbReference type="SAM" id="MobiDB-lite"/>
    </source>
</evidence>
<feature type="region of interest" description="Disordered" evidence="1">
    <location>
        <begin position="100"/>
        <end position="125"/>
    </location>
</feature>
<accession>A0A163J5U8</accession>
<organism evidence="2">
    <name type="scientific">Absidia glauca</name>
    <name type="common">Pin mould</name>
    <dbReference type="NCBI Taxonomy" id="4829"/>
    <lineage>
        <taxon>Eukaryota</taxon>
        <taxon>Fungi</taxon>
        <taxon>Fungi incertae sedis</taxon>
        <taxon>Mucoromycota</taxon>
        <taxon>Mucoromycotina</taxon>
        <taxon>Mucoromycetes</taxon>
        <taxon>Mucorales</taxon>
        <taxon>Cunninghamellaceae</taxon>
        <taxon>Absidia</taxon>
    </lineage>
</organism>
<keyword evidence="3" id="KW-1185">Reference proteome</keyword>
<feature type="compositionally biased region" description="Low complexity" evidence="1">
    <location>
        <begin position="9"/>
        <end position="31"/>
    </location>
</feature>
<name>A0A163J5U8_ABSGL</name>
<gene>
    <name evidence="2" type="primary">ABSGL_02855.1 scaffold 4007</name>
</gene>
<proteinExistence type="predicted"/>
<feature type="region of interest" description="Disordered" evidence="1">
    <location>
        <begin position="222"/>
        <end position="307"/>
    </location>
</feature>
<dbReference type="InParanoid" id="A0A163J5U8"/>
<feature type="compositionally biased region" description="Low complexity" evidence="1">
    <location>
        <begin position="100"/>
        <end position="119"/>
    </location>
</feature>
<protein>
    <submittedName>
        <fullName evidence="2">Uncharacterized protein</fullName>
    </submittedName>
</protein>
<reference evidence="2" key="1">
    <citation type="submission" date="2016-04" db="EMBL/GenBank/DDBJ databases">
        <authorList>
            <person name="Evans L.H."/>
            <person name="Alamgir A."/>
            <person name="Owens N."/>
            <person name="Weber N.D."/>
            <person name="Virtaneva K."/>
            <person name="Barbian K."/>
            <person name="Babar A."/>
            <person name="Rosenke K."/>
        </authorList>
    </citation>
    <scope>NUCLEOTIDE SEQUENCE [LARGE SCALE GENOMIC DNA]</scope>
    <source>
        <strain evidence="2">CBS 101.48</strain>
    </source>
</reference>
<feature type="region of interest" description="Disordered" evidence="1">
    <location>
        <begin position="1"/>
        <end position="50"/>
    </location>
</feature>
<dbReference type="OrthoDB" id="2289003at2759"/>
<dbReference type="Proteomes" id="UP000078561">
    <property type="component" value="Unassembled WGS sequence"/>
</dbReference>
<evidence type="ECO:0000313" key="2">
    <source>
        <dbReference type="EMBL" id="SAL97363.1"/>
    </source>
</evidence>
<sequence>MVFPTVSYSTKLTLKKSTPPSSSTTSSPATTKKPRLGQSKIGPRSAPDRYDRIAAYDRAFQKYIQKDSKLASWKQKMDEKGLPNPLIEGYQRSSTSWQHSLSSLSSDSSSSSSSSTTSISKEHSAFSRTMKRFDLKPMRSVTITSSSPSSFPPISVAAPMPKPSVSRRIINRLSLSINSKGGSIKVAPTATQSMRRHSHHSEPPQHYRCHYHYPPVMSSPQIIPPVPSTSQHYHYPNHHHPSRLLQRSLDRPLQPVNTMKKSPYTPTIITPPSPPSSPCSMDESNSLKRHIGSSSPQYCHRQKVIAK</sequence>
<dbReference type="AlphaFoldDB" id="A0A163J5U8"/>
<evidence type="ECO:0000313" key="3">
    <source>
        <dbReference type="Proteomes" id="UP000078561"/>
    </source>
</evidence>
<dbReference type="EMBL" id="LT551764">
    <property type="protein sequence ID" value="SAL97363.1"/>
    <property type="molecule type" value="Genomic_DNA"/>
</dbReference>